<dbReference type="AlphaFoldDB" id="A0A858RR68"/>
<feature type="chain" id="PRO_5032786840" description="Soluble ligand binding domain-containing protein" evidence="1">
    <location>
        <begin position="23"/>
        <end position="120"/>
    </location>
</feature>
<feature type="signal peptide" evidence="1">
    <location>
        <begin position="1"/>
        <end position="22"/>
    </location>
</feature>
<evidence type="ECO:0000259" key="2">
    <source>
        <dbReference type="Pfam" id="PF10531"/>
    </source>
</evidence>
<sequence>MSSLLVHLLAGISLALSATLSAEEVWVHFAGHVKKPGVYKVSSPATVEDLEKACGGWTEFGAANRLTVIRLERQGNRLIDDLGEPESKIYRLPDVPREDEKLILKKDDIIFIPEKRVVGS</sequence>
<evidence type="ECO:0000256" key="1">
    <source>
        <dbReference type="SAM" id="SignalP"/>
    </source>
</evidence>
<dbReference type="Pfam" id="PF10531">
    <property type="entry name" value="SLBB"/>
    <property type="match status" value="1"/>
</dbReference>
<dbReference type="Gene3D" id="3.10.560.10">
    <property type="entry name" value="Outer membrane lipoprotein wza domain like"/>
    <property type="match status" value="1"/>
</dbReference>
<dbReference type="InterPro" id="IPR019554">
    <property type="entry name" value="Soluble_ligand-bd"/>
</dbReference>
<dbReference type="RefSeq" id="WP_169457374.1">
    <property type="nucleotide sequence ID" value="NZ_CP051774.1"/>
</dbReference>
<organism evidence="3 4">
    <name type="scientific">Luteolibacter luteus</name>
    <dbReference type="NCBI Taxonomy" id="2728835"/>
    <lineage>
        <taxon>Bacteria</taxon>
        <taxon>Pseudomonadati</taxon>
        <taxon>Verrucomicrobiota</taxon>
        <taxon>Verrucomicrobiia</taxon>
        <taxon>Verrucomicrobiales</taxon>
        <taxon>Verrucomicrobiaceae</taxon>
        <taxon>Luteolibacter</taxon>
    </lineage>
</organism>
<keyword evidence="4" id="KW-1185">Reference proteome</keyword>
<gene>
    <name evidence="3" type="ORF">HHL09_24940</name>
</gene>
<dbReference type="EMBL" id="CP051774">
    <property type="protein sequence ID" value="QJE98888.1"/>
    <property type="molecule type" value="Genomic_DNA"/>
</dbReference>
<evidence type="ECO:0000313" key="3">
    <source>
        <dbReference type="EMBL" id="QJE98888.1"/>
    </source>
</evidence>
<name>A0A858RR68_9BACT</name>
<keyword evidence="1" id="KW-0732">Signal</keyword>
<proteinExistence type="predicted"/>
<evidence type="ECO:0000313" key="4">
    <source>
        <dbReference type="Proteomes" id="UP000501812"/>
    </source>
</evidence>
<protein>
    <recommendedName>
        <fullName evidence="2">Soluble ligand binding domain-containing protein</fullName>
    </recommendedName>
</protein>
<accession>A0A858RR68</accession>
<dbReference type="KEGG" id="luo:HHL09_24940"/>
<dbReference type="Proteomes" id="UP000501812">
    <property type="component" value="Chromosome"/>
</dbReference>
<reference evidence="3 4" key="1">
    <citation type="submission" date="2020-04" db="EMBL/GenBank/DDBJ databases">
        <title>Luteolibacter sp. G-1-1-1 isolated from soil.</title>
        <authorList>
            <person name="Dahal R.H."/>
        </authorList>
    </citation>
    <scope>NUCLEOTIDE SEQUENCE [LARGE SCALE GENOMIC DNA]</scope>
    <source>
        <strain evidence="3 4">G-1-1-1</strain>
    </source>
</reference>
<feature type="domain" description="Soluble ligand binding" evidence="2">
    <location>
        <begin position="30"/>
        <end position="76"/>
    </location>
</feature>